<protein>
    <recommendedName>
        <fullName evidence="5 10">Phosphoglycolate phosphatase</fullName>
        <shortName evidence="10">PGP</shortName>
        <shortName evidence="10">PGPase</shortName>
        <ecNumber evidence="5 10">3.1.3.18</ecNumber>
    </recommendedName>
</protein>
<dbReference type="InterPro" id="IPR023198">
    <property type="entry name" value="PGP-like_dom2"/>
</dbReference>
<dbReference type="CDD" id="cd16417">
    <property type="entry name" value="HAD_PGPase"/>
    <property type="match status" value="1"/>
</dbReference>
<comment type="cofactor">
    <cofactor evidence="2 10">
        <name>Mg(2+)</name>
        <dbReference type="ChEBI" id="CHEBI:18420"/>
    </cofactor>
</comment>
<organism evidence="11 12">
    <name type="scientific">Paraferrimonas sedimenticola</name>
    <dbReference type="NCBI Taxonomy" id="375674"/>
    <lineage>
        <taxon>Bacteria</taxon>
        <taxon>Pseudomonadati</taxon>
        <taxon>Pseudomonadota</taxon>
        <taxon>Gammaproteobacteria</taxon>
        <taxon>Alteromonadales</taxon>
        <taxon>Ferrimonadaceae</taxon>
        <taxon>Paraferrimonas</taxon>
    </lineage>
</organism>
<keyword evidence="8 10" id="KW-0460">Magnesium</keyword>
<dbReference type="PRINTS" id="PR00413">
    <property type="entry name" value="HADHALOGNASE"/>
</dbReference>
<sequence length="224" mass="23828">MSQYRAIGFDLDGTLVDSVPDIHAATNVALAGLGLDSVSEAQVRGWIGNGVPMLLTRALTAQTGEPPSEALLVQARGLFDPAYHADLCSHGSLYPNVAETLKQLQQQGYSMAVITNKPEAFVEPILTHFGIAQYFSLVIGGDTLAKAKPDPMPIEHCMARFGVSTVDFLMVGDSKNDILAAQAAGCASLGLTYGYNYGEDIALSNPTFVASDIQQIFDFIAQAE</sequence>
<dbReference type="InterPro" id="IPR036412">
    <property type="entry name" value="HAD-like_sf"/>
</dbReference>
<comment type="catalytic activity">
    <reaction evidence="1 10">
        <text>2-phosphoglycolate + H2O = glycolate + phosphate</text>
        <dbReference type="Rhea" id="RHEA:14369"/>
        <dbReference type="ChEBI" id="CHEBI:15377"/>
        <dbReference type="ChEBI" id="CHEBI:29805"/>
        <dbReference type="ChEBI" id="CHEBI:43474"/>
        <dbReference type="ChEBI" id="CHEBI:58033"/>
        <dbReference type="EC" id="3.1.3.18"/>
    </reaction>
</comment>
<dbReference type="Gene3D" id="3.40.50.1000">
    <property type="entry name" value="HAD superfamily/HAD-like"/>
    <property type="match status" value="1"/>
</dbReference>
<dbReference type="HAMAP" id="MF_00495">
    <property type="entry name" value="GPH_hydrolase_bact"/>
    <property type="match status" value="1"/>
</dbReference>
<evidence type="ECO:0000256" key="8">
    <source>
        <dbReference type="ARBA" id="ARBA00022842"/>
    </source>
</evidence>
<evidence type="ECO:0000313" key="12">
    <source>
        <dbReference type="Proteomes" id="UP001161422"/>
    </source>
</evidence>
<dbReference type="RefSeq" id="WP_095504645.1">
    <property type="nucleotide sequence ID" value="NZ_BSNC01000006.1"/>
</dbReference>
<accession>A0AA37RZ42</accession>
<keyword evidence="7 10" id="KW-0378">Hydrolase</keyword>
<evidence type="ECO:0000313" key="11">
    <source>
        <dbReference type="EMBL" id="GLP97517.1"/>
    </source>
</evidence>
<dbReference type="GO" id="GO:0008967">
    <property type="term" value="F:phosphoglycolate phosphatase activity"/>
    <property type="evidence" value="ECO:0007669"/>
    <property type="project" value="UniProtKB-UniRule"/>
</dbReference>
<dbReference type="NCBIfam" id="NF009695">
    <property type="entry name" value="PRK13222.1-2"/>
    <property type="match status" value="1"/>
</dbReference>
<name>A0AA37RZ42_9GAMM</name>
<dbReference type="NCBIfam" id="TIGR01449">
    <property type="entry name" value="PGP_bact"/>
    <property type="match status" value="1"/>
</dbReference>
<feature type="binding site" evidence="10">
    <location>
        <position position="12"/>
    </location>
    <ligand>
        <name>Mg(2+)</name>
        <dbReference type="ChEBI" id="CHEBI:18420"/>
    </ligand>
</feature>
<dbReference type="AlphaFoldDB" id="A0AA37RZ42"/>
<dbReference type="InterPro" id="IPR006439">
    <property type="entry name" value="HAD-SF_hydro_IA"/>
</dbReference>
<reference evidence="11" key="1">
    <citation type="journal article" date="2014" name="Int. J. Syst. Evol. Microbiol.">
        <title>Complete genome sequence of Corynebacterium casei LMG S-19264T (=DSM 44701T), isolated from a smear-ripened cheese.</title>
        <authorList>
            <consortium name="US DOE Joint Genome Institute (JGI-PGF)"/>
            <person name="Walter F."/>
            <person name="Albersmeier A."/>
            <person name="Kalinowski J."/>
            <person name="Ruckert C."/>
        </authorList>
    </citation>
    <scope>NUCLEOTIDE SEQUENCE</scope>
    <source>
        <strain evidence="11">NBRC 101628</strain>
    </source>
</reference>
<dbReference type="Proteomes" id="UP001161422">
    <property type="component" value="Unassembled WGS sequence"/>
</dbReference>
<evidence type="ECO:0000256" key="6">
    <source>
        <dbReference type="ARBA" id="ARBA00022723"/>
    </source>
</evidence>
<feature type="active site" description="Nucleophile" evidence="10">
    <location>
        <position position="10"/>
    </location>
</feature>
<evidence type="ECO:0000256" key="10">
    <source>
        <dbReference type="HAMAP-Rule" id="MF_00495"/>
    </source>
</evidence>
<comment type="similarity">
    <text evidence="4 10">Belongs to the HAD-like hydrolase superfamily. CbbY/CbbZ/Gph/YieH family.</text>
</comment>
<dbReference type="NCBIfam" id="TIGR01549">
    <property type="entry name" value="HAD-SF-IA-v1"/>
    <property type="match status" value="1"/>
</dbReference>
<evidence type="ECO:0000256" key="2">
    <source>
        <dbReference type="ARBA" id="ARBA00001946"/>
    </source>
</evidence>
<dbReference type="EMBL" id="BSNC01000006">
    <property type="protein sequence ID" value="GLP97517.1"/>
    <property type="molecule type" value="Genomic_DNA"/>
</dbReference>
<dbReference type="SFLD" id="SFLDG01129">
    <property type="entry name" value="C1.5:_HAD__Beta-PGM__Phosphata"/>
    <property type="match status" value="1"/>
</dbReference>
<keyword evidence="12" id="KW-1185">Reference proteome</keyword>
<dbReference type="InterPro" id="IPR023214">
    <property type="entry name" value="HAD_sf"/>
</dbReference>
<comment type="function">
    <text evidence="10">Specifically catalyzes the dephosphorylation of 2-phosphoglycolate. Is involved in the dissimilation of the intracellular 2-phosphoglycolate formed during the DNA repair of 3'-phosphoglycolate ends, a major class of DNA lesions induced by oxidative stress.</text>
</comment>
<evidence type="ECO:0000256" key="9">
    <source>
        <dbReference type="ARBA" id="ARBA00023277"/>
    </source>
</evidence>
<evidence type="ECO:0000256" key="5">
    <source>
        <dbReference type="ARBA" id="ARBA00013078"/>
    </source>
</evidence>
<dbReference type="GO" id="GO:0046872">
    <property type="term" value="F:metal ion binding"/>
    <property type="evidence" value="ECO:0007669"/>
    <property type="project" value="UniProtKB-KW"/>
</dbReference>
<dbReference type="GO" id="GO:0005975">
    <property type="term" value="P:carbohydrate metabolic process"/>
    <property type="evidence" value="ECO:0007669"/>
    <property type="project" value="InterPro"/>
</dbReference>
<comment type="caution">
    <text evidence="11">The sequence shown here is derived from an EMBL/GenBank/DDBJ whole genome shotgun (WGS) entry which is preliminary data.</text>
</comment>
<dbReference type="GO" id="GO:0046295">
    <property type="term" value="P:glycolate biosynthetic process"/>
    <property type="evidence" value="ECO:0007669"/>
    <property type="project" value="UniProtKB-UniRule"/>
</dbReference>
<dbReference type="GO" id="GO:0005829">
    <property type="term" value="C:cytosol"/>
    <property type="evidence" value="ECO:0007669"/>
    <property type="project" value="TreeGrafter"/>
</dbReference>
<evidence type="ECO:0000256" key="4">
    <source>
        <dbReference type="ARBA" id="ARBA00006171"/>
    </source>
</evidence>
<evidence type="ECO:0000256" key="1">
    <source>
        <dbReference type="ARBA" id="ARBA00000830"/>
    </source>
</evidence>
<feature type="binding site" evidence="10">
    <location>
        <position position="10"/>
    </location>
    <ligand>
        <name>Mg(2+)</name>
        <dbReference type="ChEBI" id="CHEBI:18420"/>
    </ligand>
</feature>
<proteinExistence type="inferred from homology"/>
<dbReference type="InterPro" id="IPR050155">
    <property type="entry name" value="HAD-like_hydrolase_sf"/>
</dbReference>
<keyword evidence="9 10" id="KW-0119">Carbohydrate metabolism</keyword>
<gene>
    <name evidence="11" type="primary">gph</name>
    <name evidence="11" type="ORF">GCM10007895_28240</name>
</gene>
<dbReference type="SFLD" id="SFLDS00003">
    <property type="entry name" value="Haloacid_Dehalogenase"/>
    <property type="match status" value="1"/>
</dbReference>
<evidence type="ECO:0000256" key="3">
    <source>
        <dbReference type="ARBA" id="ARBA00004818"/>
    </source>
</evidence>
<dbReference type="SUPFAM" id="SSF56784">
    <property type="entry name" value="HAD-like"/>
    <property type="match status" value="1"/>
</dbReference>
<dbReference type="PANTHER" id="PTHR43434:SF1">
    <property type="entry name" value="PHOSPHOGLYCOLATE PHOSPHATASE"/>
    <property type="match status" value="1"/>
</dbReference>
<dbReference type="EC" id="3.1.3.18" evidence="5 10"/>
<evidence type="ECO:0000256" key="7">
    <source>
        <dbReference type="ARBA" id="ARBA00022801"/>
    </source>
</evidence>
<dbReference type="Pfam" id="PF13419">
    <property type="entry name" value="HAD_2"/>
    <property type="match status" value="1"/>
</dbReference>
<dbReference type="PANTHER" id="PTHR43434">
    <property type="entry name" value="PHOSPHOGLYCOLATE PHOSPHATASE"/>
    <property type="match status" value="1"/>
</dbReference>
<dbReference type="InterPro" id="IPR037512">
    <property type="entry name" value="PGPase_prok"/>
</dbReference>
<dbReference type="Gene3D" id="1.10.150.240">
    <property type="entry name" value="Putative phosphatase, domain 2"/>
    <property type="match status" value="1"/>
</dbReference>
<reference evidence="11" key="2">
    <citation type="submission" date="2023-01" db="EMBL/GenBank/DDBJ databases">
        <title>Draft genome sequence of Paraferrimonas sedimenticola strain NBRC 101628.</title>
        <authorList>
            <person name="Sun Q."/>
            <person name="Mori K."/>
        </authorList>
    </citation>
    <scope>NUCLEOTIDE SEQUENCE</scope>
    <source>
        <strain evidence="11">NBRC 101628</strain>
    </source>
</reference>
<keyword evidence="6 10" id="KW-0479">Metal-binding</keyword>
<dbReference type="FunFam" id="3.40.50.1000:FF:000022">
    <property type="entry name" value="Phosphoglycolate phosphatase"/>
    <property type="match status" value="1"/>
</dbReference>
<dbReference type="GO" id="GO:0006281">
    <property type="term" value="P:DNA repair"/>
    <property type="evidence" value="ECO:0007669"/>
    <property type="project" value="TreeGrafter"/>
</dbReference>
<dbReference type="InterPro" id="IPR041492">
    <property type="entry name" value="HAD_2"/>
</dbReference>
<dbReference type="NCBIfam" id="TIGR01509">
    <property type="entry name" value="HAD-SF-IA-v3"/>
    <property type="match status" value="1"/>
</dbReference>
<feature type="binding site" evidence="10">
    <location>
        <position position="173"/>
    </location>
    <ligand>
        <name>Mg(2+)</name>
        <dbReference type="ChEBI" id="CHEBI:18420"/>
    </ligand>
</feature>
<comment type="pathway">
    <text evidence="3 10">Organic acid metabolism; glycolate biosynthesis; glycolate from 2-phosphoglycolate: step 1/1.</text>
</comment>
<dbReference type="SFLD" id="SFLDG01135">
    <property type="entry name" value="C1.5.6:_HAD__Beta-PGM__Phospha"/>
    <property type="match status" value="1"/>
</dbReference>